<dbReference type="PRINTS" id="PR00505">
    <property type="entry name" value="D12N6MTFRASE"/>
</dbReference>
<proteinExistence type="inferred from homology"/>
<dbReference type="RefSeq" id="WP_380931174.1">
    <property type="nucleotide sequence ID" value="NZ_JBHUGS010000005.1"/>
</dbReference>
<dbReference type="InterPro" id="IPR023095">
    <property type="entry name" value="Ade_MeTrfase_dom_2"/>
</dbReference>
<dbReference type="InterPro" id="IPR029063">
    <property type="entry name" value="SAM-dependent_MTases_sf"/>
</dbReference>
<gene>
    <name evidence="7" type="ORF">ACFSGX_15180</name>
</gene>
<comment type="caution">
    <text evidence="7">The sequence shown here is derived from an EMBL/GenBank/DDBJ whole genome shotgun (WGS) entry which is preliminary data.</text>
</comment>
<organism evidence="7 8">
    <name type="scientific">Sphingomonas arantia</name>
    <dbReference type="NCBI Taxonomy" id="1460676"/>
    <lineage>
        <taxon>Bacteria</taxon>
        <taxon>Pseudomonadati</taxon>
        <taxon>Pseudomonadota</taxon>
        <taxon>Alphaproteobacteria</taxon>
        <taxon>Sphingomonadales</taxon>
        <taxon>Sphingomonadaceae</taxon>
        <taxon>Sphingomonas</taxon>
    </lineage>
</organism>
<dbReference type="Gene3D" id="1.10.1020.10">
    <property type="entry name" value="Adenine-specific Methyltransferase, Domain 2"/>
    <property type="match status" value="1"/>
</dbReference>
<evidence type="ECO:0000313" key="7">
    <source>
        <dbReference type="EMBL" id="MFD1952115.1"/>
    </source>
</evidence>
<dbReference type="SUPFAM" id="SSF53335">
    <property type="entry name" value="S-adenosyl-L-methionine-dependent methyltransferases"/>
    <property type="match status" value="1"/>
</dbReference>
<evidence type="ECO:0000313" key="8">
    <source>
        <dbReference type="Proteomes" id="UP001597400"/>
    </source>
</evidence>
<keyword evidence="5" id="KW-0949">S-adenosyl-L-methionine</keyword>
<dbReference type="PANTHER" id="PTHR30481:SF4">
    <property type="entry name" value="SITE-SPECIFIC DNA-METHYLTRANSFERASE (ADENINE-SPECIFIC)"/>
    <property type="match status" value="1"/>
</dbReference>
<evidence type="ECO:0000256" key="1">
    <source>
        <dbReference type="ARBA" id="ARBA00006594"/>
    </source>
</evidence>
<protein>
    <recommendedName>
        <fullName evidence="2">site-specific DNA-methyltransferase (adenine-specific)</fullName>
        <ecNumber evidence="2">2.1.1.72</ecNumber>
    </recommendedName>
</protein>
<evidence type="ECO:0000256" key="6">
    <source>
        <dbReference type="ARBA" id="ARBA00047942"/>
    </source>
</evidence>
<accession>A0ABW4TZF3</accession>
<keyword evidence="3 7" id="KW-0489">Methyltransferase</keyword>
<reference evidence="8" key="1">
    <citation type="journal article" date="2019" name="Int. J. Syst. Evol. Microbiol.">
        <title>The Global Catalogue of Microorganisms (GCM) 10K type strain sequencing project: providing services to taxonomists for standard genome sequencing and annotation.</title>
        <authorList>
            <consortium name="The Broad Institute Genomics Platform"/>
            <consortium name="The Broad Institute Genome Sequencing Center for Infectious Disease"/>
            <person name="Wu L."/>
            <person name="Ma J."/>
        </authorList>
    </citation>
    <scope>NUCLEOTIDE SEQUENCE [LARGE SCALE GENOMIC DNA]</scope>
    <source>
        <strain evidence="8">CGMCC 1.12702</strain>
    </source>
</reference>
<dbReference type="Gene3D" id="3.40.50.150">
    <property type="entry name" value="Vaccinia Virus protein VP39"/>
    <property type="match status" value="1"/>
</dbReference>
<name>A0ABW4TZF3_9SPHN</name>
<dbReference type="GO" id="GO:0032259">
    <property type="term" value="P:methylation"/>
    <property type="evidence" value="ECO:0007669"/>
    <property type="project" value="UniProtKB-KW"/>
</dbReference>
<dbReference type="EMBL" id="JBHUGS010000005">
    <property type="protein sequence ID" value="MFD1952115.1"/>
    <property type="molecule type" value="Genomic_DNA"/>
</dbReference>
<dbReference type="InterPro" id="IPR012327">
    <property type="entry name" value="MeTrfase_D12"/>
</dbReference>
<comment type="similarity">
    <text evidence="1">Belongs to the N(4)/N(6)-methyltransferase family.</text>
</comment>
<dbReference type="GO" id="GO:0008168">
    <property type="term" value="F:methyltransferase activity"/>
    <property type="evidence" value="ECO:0007669"/>
    <property type="project" value="UniProtKB-KW"/>
</dbReference>
<sequence>MYPTIEVRPVRPVAPYLGGKRNLAGRLCKMIDAIPCQTYVEPFVGMGGIFLRRSRRPAAEVINDLSGDVANLFLVLQEHYPFLMDILRWRLTSRVEFERLLALPADRLTDLHRAARFLYLQRLAFGGKIEGRAFGVSPATPGRFDISKLEPMLAELHERLSGVVIERLPYDQIILRYDAPGTLFYLDPPYWGCESDYGPDSFSRAEFGRMAELLTSVEGRFILSLNDTPEVRATFAAFSIDEIETTWSISSPTPAGATRVTELVISGGRAPLPATNLLL</sequence>
<evidence type="ECO:0000256" key="4">
    <source>
        <dbReference type="ARBA" id="ARBA00022679"/>
    </source>
</evidence>
<dbReference type="Proteomes" id="UP001597400">
    <property type="component" value="Unassembled WGS sequence"/>
</dbReference>
<dbReference type="EC" id="2.1.1.72" evidence="2"/>
<dbReference type="Pfam" id="PF02086">
    <property type="entry name" value="MethyltransfD12"/>
    <property type="match status" value="1"/>
</dbReference>
<keyword evidence="4" id="KW-0808">Transferase</keyword>
<keyword evidence="8" id="KW-1185">Reference proteome</keyword>
<evidence type="ECO:0000256" key="2">
    <source>
        <dbReference type="ARBA" id="ARBA00011900"/>
    </source>
</evidence>
<evidence type="ECO:0000256" key="3">
    <source>
        <dbReference type="ARBA" id="ARBA00022603"/>
    </source>
</evidence>
<evidence type="ECO:0000256" key="5">
    <source>
        <dbReference type="ARBA" id="ARBA00022691"/>
    </source>
</evidence>
<dbReference type="PANTHER" id="PTHR30481">
    <property type="entry name" value="DNA ADENINE METHYLASE"/>
    <property type="match status" value="1"/>
</dbReference>
<comment type="catalytic activity">
    <reaction evidence="6">
        <text>a 2'-deoxyadenosine in DNA + S-adenosyl-L-methionine = an N(6)-methyl-2'-deoxyadenosine in DNA + S-adenosyl-L-homocysteine + H(+)</text>
        <dbReference type="Rhea" id="RHEA:15197"/>
        <dbReference type="Rhea" id="RHEA-COMP:12418"/>
        <dbReference type="Rhea" id="RHEA-COMP:12419"/>
        <dbReference type="ChEBI" id="CHEBI:15378"/>
        <dbReference type="ChEBI" id="CHEBI:57856"/>
        <dbReference type="ChEBI" id="CHEBI:59789"/>
        <dbReference type="ChEBI" id="CHEBI:90615"/>
        <dbReference type="ChEBI" id="CHEBI:90616"/>
        <dbReference type="EC" id="2.1.1.72"/>
    </reaction>
</comment>